<proteinExistence type="predicted"/>
<feature type="modified residue" description="4-aspartylphosphate" evidence="3">
    <location>
        <position position="61"/>
    </location>
</feature>
<dbReference type="Proteomes" id="UP000015527">
    <property type="component" value="Unassembled WGS sequence"/>
</dbReference>
<keyword evidence="1 3" id="KW-0597">Phosphoprotein</keyword>
<dbReference type="SUPFAM" id="SSF46894">
    <property type="entry name" value="C-terminal effector domain of the bipartite response regulators"/>
    <property type="match status" value="1"/>
</dbReference>
<dbReference type="SMART" id="SM00448">
    <property type="entry name" value="REC"/>
    <property type="match status" value="1"/>
</dbReference>
<dbReference type="InterPro" id="IPR039420">
    <property type="entry name" value="WalR-like"/>
</dbReference>
<dbReference type="OrthoDB" id="9782896at2"/>
<evidence type="ECO:0000256" key="1">
    <source>
        <dbReference type="ARBA" id="ARBA00022553"/>
    </source>
</evidence>
<dbReference type="PANTHER" id="PTHR43214">
    <property type="entry name" value="TWO-COMPONENT RESPONSE REGULATOR"/>
    <property type="match status" value="1"/>
</dbReference>
<dbReference type="eggNOG" id="COG2197">
    <property type="taxonomic scope" value="Bacteria"/>
</dbReference>
<dbReference type="PROSITE" id="PS50043">
    <property type="entry name" value="HTH_LUXR_2"/>
    <property type="match status" value="1"/>
</dbReference>
<dbReference type="InterPro" id="IPR000792">
    <property type="entry name" value="Tscrpt_reg_LuxR_C"/>
</dbReference>
<evidence type="ECO:0000313" key="6">
    <source>
        <dbReference type="EMBL" id="EQB15155.1"/>
    </source>
</evidence>
<dbReference type="Pfam" id="PF00072">
    <property type="entry name" value="Response_reg"/>
    <property type="match status" value="1"/>
</dbReference>
<keyword evidence="2" id="KW-0238">DNA-binding</keyword>
<dbReference type="PATRIC" id="fig|1096930.3.peg.2180"/>
<gene>
    <name evidence="6" type="ORF">L284_11000</name>
</gene>
<dbReference type="EMBL" id="ATHL01000076">
    <property type="protein sequence ID" value="EQB15155.1"/>
    <property type="molecule type" value="Genomic_DNA"/>
</dbReference>
<dbReference type="SUPFAM" id="SSF52172">
    <property type="entry name" value="CheY-like"/>
    <property type="match status" value="1"/>
</dbReference>
<dbReference type="CDD" id="cd17535">
    <property type="entry name" value="REC_NarL-like"/>
    <property type="match status" value="1"/>
</dbReference>
<dbReference type="RefSeq" id="WP_021234047.1">
    <property type="nucleotide sequence ID" value="NZ_ATHL01000076.1"/>
</dbReference>
<dbReference type="AlphaFoldDB" id="T0ITH6"/>
<name>T0ITH6_9SPHN</name>
<evidence type="ECO:0000256" key="2">
    <source>
        <dbReference type="ARBA" id="ARBA00023125"/>
    </source>
</evidence>
<dbReference type="InterPro" id="IPR058245">
    <property type="entry name" value="NreC/VraR/RcsB-like_REC"/>
</dbReference>
<reference evidence="6 7" key="1">
    <citation type="journal article" date="2013" name="Genome Announc.">
        <title>Genome Sequence of Novosphingobium lindaniclasticum LE124T, Isolated from a Hexachlorocyclohexane Dumpsite.</title>
        <authorList>
            <person name="Saxena A."/>
            <person name="Nayyar N."/>
            <person name="Sangwan N."/>
            <person name="Kumari R."/>
            <person name="Khurana J.P."/>
            <person name="Lal R."/>
        </authorList>
    </citation>
    <scope>NUCLEOTIDE SEQUENCE [LARGE SCALE GENOMIC DNA]</scope>
    <source>
        <strain evidence="6 7">LE124</strain>
    </source>
</reference>
<dbReference type="GO" id="GO:0003677">
    <property type="term" value="F:DNA binding"/>
    <property type="evidence" value="ECO:0007669"/>
    <property type="project" value="UniProtKB-KW"/>
</dbReference>
<dbReference type="CDD" id="cd06170">
    <property type="entry name" value="LuxR_C_like"/>
    <property type="match status" value="1"/>
</dbReference>
<dbReference type="Gene3D" id="3.40.50.2300">
    <property type="match status" value="1"/>
</dbReference>
<keyword evidence="7" id="KW-1185">Reference proteome</keyword>
<dbReference type="InterPro" id="IPR016032">
    <property type="entry name" value="Sig_transdc_resp-reg_C-effctor"/>
</dbReference>
<dbReference type="SMART" id="SM00421">
    <property type="entry name" value="HTH_LUXR"/>
    <property type="match status" value="1"/>
</dbReference>
<organism evidence="6 7">
    <name type="scientific">Novosphingobium lindaniclasticum LE124</name>
    <dbReference type="NCBI Taxonomy" id="1096930"/>
    <lineage>
        <taxon>Bacteria</taxon>
        <taxon>Pseudomonadati</taxon>
        <taxon>Pseudomonadota</taxon>
        <taxon>Alphaproteobacteria</taxon>
        <taxon>Sphingomonadales</taxon>
        <taxon>Sphingomonadaceae</taxon>
        <taxon>Novosphingobium</taxon>
    </lineage>
</organism>
<dbReference type="InterPro" id="IPR011006">
    <property type="entry name" value="CheY-like_superfamily"/>
</dbReference>
<protein>
    <recommendedName>
        <fullName evidence="8">LuxR family transcriptional regulator</fullName>
    </recommendedName>
</protein>
<feature type="domain" description="HTH luxR-type" evidence="4">
    <location>
        <begin position="148"/>
        <end position="213"/>
    </location>
</feature>
<feature type="domain" description="Response regulatory" evidence="5">
    <location>
        <begin position="10"/>
        <end position="126"/>
    </location>
</feature>
<evidence type="ECO:0000256" key="3">
    <source>
        <dbReference type="PROSITE-ProRule" id="PRU00169"/>
    </source>
</evidence>
<comment type="caution">
    <text evidence="6">The sequence shown here is derived from an EMBL/GenBank/DDBJ whole genome shotgun (WGS) entry which is preliminary data.</text>
</comment>
<dbReference type="InterPro" id="IPR001789">
    <property type="entry name" value="Sig_transdc_resp-reg_receiver"/>
</dbReference>
<dbReference type="GO" id="GO:0006355">
    <property type="term" value="P:regulation of DNA-templated transcription"/>
    <property type="evidence" value="ECO:0007669"/>
    <property type="project" value="InterPro"/>
</dbReference>
<evidence type="ECO:0000313" key="7">
    <source>
        <dbReference type="Proteomes" id="UP000015527"/>
    </source>
</evidence>
<dbReference type="PRINTS" id="PR00038">
    <property type="entry name" value="HTHLUXR"/>
</dbReference>
<accession>T0ITH6</accession>
<sequence length="220" mass="23600">MTTVQAQACRVIVADDHPLLLRGLADLLQAMPQVDLVEATGSGTRALAVIRDRKPDVAVLDVSMPDVGGLAILRAIREAGLPVRVIFLSATMTGRQIAEAIGLGVWGLLLKDYASDSLLDCLREVIAGRKWLPEDLVTKARRGGGVDIRSDIAGLTPREKEISALVCRGFSNKAIAGMVGSTEGTVSIHLHNIYRKLDISSRTTLATLFVQYQSQISDTA</sequence>
<evidence type="ECO:0000259" key="5">
    <source>
        <dbReference type="PROSITE" id="PS50110"/>
    </source>
</evidence>
<dbReference type="GO" id="GO:0000160">
    <property type="term" value="P:phosphorelay signal transduction system"/>
    <property type="evidence" value="ECO:0007669"/>
    <property type="project" value="InterPro"/>
</dbReference>
<evidence type="ECO:0008006" key="8">
    <source>
        <dbReference type="Google" id="ProtNLM"/>
    </source>
</evidence>
<evidence type="ECO:0000259" key="4">
    <source>
        <dbReference type="PROSITE" id="PS50043"/>
    </source>
</evidence>
<dbReference type="Pfam" id="PF00196">
    <property type="entry name" value="GerE"/>
    <property type="match status" value="1"/>
</dbReference>
<dbReference type="PROSITE" id="PS50110">
    <property type="entry name" value="RESPONSE_REGULATORY"/>
    <property type="match status" value="1"/>
</dbReference>